<dbReference type="PANTHER" id="PTHR23513">
    <property type="entry name" value="INTEGRAL MEMBRANE EFFLUX PROTEIN-RELATED"/>
    <property type="match status" value="1"/>
</dbReference>
<dbReference type="Pfam" id="PF07690">
    <property type="entry name" value="MFS_1"/>
    <property type="match status" value="1"/>
</dbReference>
<dbReference type="Gene3D" id="1.20.1250.20">
    <property type="entry name" value="MFS general substrate transporter like domains"/>
    <property type="match status" value="1"/>
</dbReference>
<reference evidence="8 9" key="1">
    <citation type="journal article" date="2019" name="Int. J. Syst. Evol. Microbiol.">
        <title>The Global Catalogue of Microorganisms (GCM) 10K type strain sequencing project: providing services to taxonomists for standard genome sequencing and annotation.</title>
        <authorList>
            <consortium name="The Broad Institute Genomics Platform"/>
            <consortium name="The Broad Institute Genome Sequencing Center for Infectious Disease"/>
            <person name="Wu L."/>
            <person name="Ma J."/>
        </authorList>
    </citation>
    <scope>NUCLEOTIDE SEQUENCE [LARGE SCALE GENOMIC DNA]</scope>
    <source>
        <strain evidence="8 9">JCM 10977</strain>
    </source>
</reference>
<feature type="transmembrane region" description="Helical" evidence="6">
    <location>
        <begin position="229"/>
        <end position="251"/>
    </location>
</feature>
<dbReference type="CDD" id="cd06173">
    <property type="entry name" value="MFS_MefA_like"/>
    <property type="match status" value="1"/>
</dbReference>
<evidence type="ECO:0000256" key="6">
    <source>
        <dbReference type="SAM" id="Phobius"/>
    </source>
</evidence>
<dbReference type="Proteomes" id="UP001500542">
    <property type="component" value="Unassembled WGS sequence"/>
</dbReference>
<keyword evidence="5 6" id="KW-0472">Membrane</keyword>
<dbReference type="InterPro" id="IPR011701">
    <property type="entry name" value="MFS"/>
</dbReference>
<evidence type="ECO:0000256" key="3">
    <source>
        <dbReference type="ARBA" id="ARBA00022692"/>
    </source>
</evidence>
<accession>A0ABN1RG19</accession>
<dbReference type="SUPFAM" id="SSF103473">
    <property type="entry name" value="MFS general substrate transporter"/>
    <property type="match status" value="1"/>
</dbReference>
<evidence type="ECO:0000313" key="8">
    <source>
        <dbReference type="EMBL" id="GAA0956567.1"/>
    </source>
</evidence>
<protein>
    <submittedName>
        <fullName evidence="8">MFS transporter</fullName>
    </submittedName>
</protein>
<feature type="domain" description="Major facilitator superfamily (MFS) profile" evidence="7">
    <location>
        <begin position="226"/>
        <end position="413"/>
    </location>
</feature>
<dbReference type="PANTHER" id="PTHR23513:SF6">
    <property type="entry name" value="MAJOR FACILITATOR SUPERFAMILY ASSOCIATED DOMAIN-CONTAINING PROTEIN"/>
    <property type="match status" value="1"/>
</dbReference>
<dbReference type="PROSITE" id="PS50850">
    <property type="entry name" value="MFS"/>
    <property type="match status" value="1"/>
</dbReference>
<feature type="transmembrane region" description="Helical" evidence="6">
    <location>
        <begin position="110"/>
        <end position="132"/>
    </location>
</feature>
<keyword evidence="2" id="KW-1003">Cell membrane</keyword>
<feature type="transmembrane region" description="Helical" evidence="6">
    <location>
        <begin position="293"/>
        <end position="310"/>
    </location>
</feature>
<evidence type="ECO:0000256" key="5">
    <source>
        <dbReference type="ARBA" id="ARBA00023136"/>
    </source>
</evidence>
<sequence length="413" mass="43571">MTTLAEPPTLWRNGDFVRFWFGESISLLGTQVTTLALPLTAIHAFGATDSQVGVLRFLQLAPYLGFALVFGVWVDRARRRRVMLGANLIRMVLLALIPILHWLDLLTLPSLLAMACAIGVASVLYDVSWMAYVPALVEDPRQYVDASSKLAISSSASDVAGPGLAGLLIGWLTAPVALIVDAVSYALSIVSLLLIRRPEPRPDPAARRRLSVELRDGLRWVLGTPVLRALAVAGLCCNFSMITVWTMFLLYATNDLGLGSTTLGLIFATASAGGLIGASLARRIVARFPVGRVYLVAQSLLLLGPGLIVITPGPQVALFVLSFFVSYLGLGVAGVIIVSLRQSTTPQAMMGRMTAVFRTLLFGGGALGGLTAGLLAAAIGARGALIAAAIGSAAVVPALLLSPVIRLRRLPAQ</sequence>
<keyword evidence="9" id="KW-1185">Reference proteome</keyword>
<keyword evidence="4 6" id="KW-1133">Transmembrane helix</keyword>
<dbReference type="InterPro" id="IPR020846">
    <property type="entry name" value="MFS_dom"/>
</dbReference>
<organism evidence="8 9">
    <name type="scientific">Kribbella koreensis</name>
    <dbReference type="NCBI Taxonomy" id="57909"/>
    <lineage>
        <taxon>Bacteria</taxon>
        <taxon>Bacillati</taxon>
        <taxon>Actinomycetota</taxon>
        <taxon>Actinomycetes</taxon>
        <taxon>Propionibacteriales</taxon>
        <taxon>Kribbellaceae</taxon>
        <taxon>Kribbella</taxon>
    </lineage>
</organism>
<feature type="transmembrane region" description="Helical" evidence="6">
    <location>
        <begin position="20"/>
        <end position="42"/>
    </location>
</feature>
<evidence type="ECO:0000256" key="1">
    <source>
        <dbReference type="ARBA" id="ARBA00004651"/>
    </source>
</evidence>
<evidence type="ECO:0000256" key="4">
    <source>
        <dbReference type="ARBA" id="ARBA00022989"/>
    </source>
</evidence>
<evidence type="ECO:0000313" key="9">
    <source>
        <dbReference type="Proteomes" id="UP001500542"/>
    </source>
</evidence>
<proteinExistence type="predicted"/>
<feature type="transmembrane region" description="Helical" evidence="6">
    <location>
        <begin position="263"/>
        <end position="281"/>
    </location>
</feature>
<feature type="transmembrane region" description="Helical" evidence="6">
    <location>
        <begin position="168"/>
        <end position="195"/>
    </location>
</feature>
<comment type="subcellular location">
    <subcellularLocation>
        <location evidence="1">Cell membrane</location>
        <topology evidence="1">Multi-pass membrane protein</topology>
    </subcellularLocation>
</comment>
<feature type="transmembrane region" description="Helical" evidence="6">
    <location>
        <begin position="385"/>
        <end position="405"/>
    </location>
</feature>
<feature type="transmembrane region" description="Helical" evidence="6">
    <location>
        <begin position="316"/>
        <end position="340"/>
    </location>
</feature>
<feature type="transmembrane region" description="Helical" evidence="6">
    <location>
        <begin position="86"/>
        <end position="103"/>
    </location>
</feature>
<feature type="transmembrane region" description="Helical" evidence="6">
    <location>
        <begin position="54"/>
        <end position="74"/>
    </location>
</feature>
<comment type="caution">
    <text evidence="8">The sequence shown here is derived from an EMBL/GenBank/DDBJ whole genome shotgun (WGS) entry which is preliminary data.</text>
</comment>
<feature type="transmembrane region" description="Helical" evidence="6">
    <location>
        <begin position="360"/>
        <end position="379"/>
    </location>
</feature>
<dbReference type="InterPro" id="IPR036259">
    <property type="entry name" value="MFS_trans_sf"/>
</dbReference>
<keyword evidence="3 6" id="KW-0812">Transmembrane</keyword>
<evidence type="ECO:0000256" key="2">
    <source>
        <dbReference type="ARBA" id="ARBA00022475"/>
    </source>
</evidence>
<dbReference type="EMBL" id="BAAAHK010000017">
    <property type="protein sequence ID" value="GAA0956567.1"/>
    <property type="molecule type" value="Genomic_DNA"/>
</dbReference>
<evidence type="ECO:0000259" key="7">
    <source>
        <dbReference type="PROSITE" id="PS50850"/>
    </source>
</evidence>
<gene>
    <name evidence="8" type="ORF">GCM10009554_66250</name>
</gene>
<name>A0ABN1RG19_9ACTN</name>
<dbReference type="RefSeq" id="WP_343979381.1">
    <property type="nucleotide sequence ID" value="NZ_BAAAHK010000017.1"/>
</dbReference>